<accession>A0A4C1WZ65</accession>
<reference evidence="2 3" key="1">
    <citation type="journal article" date="2019" name="Commun. Biol.">
        <title>The bagworm genome reveals a unique fibroin gene that provides high tensile strength.</title>
        <authorList>
            <person name="Kono N."/>
            <person name="Nakamura H."/>
            <person name="Ohtoshi R."/>
            <person name="Tomita M."/>
            <person name="Numata K."/>
            <person name="Arakawa K."/>
        </authorList>
    </citation>
    <scope>NUCLEOTIDE SEQUENCE [LARGE SCALE GENOMIC DNA]</scope>
</reference>
<sequence>MAPKYGTTPRVALAKSKGYRARTFWGIAARAVTTSSVDFYKNTASLFSFVRGRRAPALSRTLPNVVHIPDERREPRVTAQRGRAVRRERRSTGDQYRRTVYNISVPRTGR</sequence>
<comment type="caution">
    <text evidence="2">The sequence shown here is derived from an EMBL/GenBank/DDBJ whole genome shotgun (WGS) entry which is preliminary data.</text>
</comment>
<gene>
    <name evidence="2" type="ORF">EVAR_37004_1</name>
</gene>
<dbReference type="EMBL" id="BGZK01000700">
    <property type="protein sequence ID" value="GBP56748.1"/>
    <property type="molecule type" value="Genomic_DNA"/>
</dbReference>
<evidence type="ECO:0000313" key="3">
    <source>
        <dbReference type="Proteomes" id="UP000299102"/>
    </source>
</evidence>
<dbReference type="Proteomes" id="UP000299102">
    <property type="component" value="Unassembled WGS sequence"/>
</dbReference>
<evidence type="ECO:0000313" key="2">
    <source>
        <dbReference type="EMBL" id="GBP56748.1"/>
    </source>
</evidence>
<proteinExistence type="predicted"/>
<organism evidence="2 3">
    <name type="scientific">Eumeta variegata</name>
    <name type="common">Bagworm moth</name>
    <name type="synonym">Eumeta japonica</name>
    <dbReference type="NCBI Taxonomy" id="151549"/>
    <lineage>
        <taxon>Eukaryota</taxon>
        <taxon>Metazoa</taxon>
        <taxon>Ecdysozoa</taxon>
        <taxon>Arthropoda</taxon>
        <taxon>Hexapoda</taxon>
        <taxon>Insecta</taxon>
        <taxon>Pterygota</taxon>
        <taxon>Neoptera</taxon>
        <taxon>Endopterygota</taxon>
        <taxon>Lepidoptera</taxon>
        <taxon>Glossata</taxon>
        <taxon>Ditrysia</taxon>
        <taxon>Tineoidea</taxon>
        <taxon>Psychidae</taxon>
        <taxon>Oiketicinae</taxon>
        <taxon>Eumeta</taxon>
    </lineage>
</organism>
<keyword evidence="3" id="KW-1185">Reference proteome</keyword>
<feature type="region of interest" description="Disordered" evidence="1">
    <location>
        <begin position="73"/>
        <end position="96"/>
    </location>
</feature>
<dbReference type="AlphaFoldDB" id="A0A4C1WZ65"/>
<name>A0A4C1WZ65_EUMVA</name>
<protein>
    <submittedName>
        <fullName evidence="2">Uncharacterized protein</fullName>
    </submittedName>
</protein>
<evidence type="ECO:0000256" key="1">
    <source>
        <dbReference type="SAM" id="MobiDB-lite"/>
    </source>
</evidence>